<feature type="domain" description="Arrestin-like N-terminal" evidence="1">
    <location>
        <begin position="21"/>
        <end position="142"/>
    </location>
</feature>
<dbReference type="SUPFAM" id="SSF81296">
    <property type="entry name" value="E set domains"/>
    <property type="match status" value="1"/>
</dbReference>
<dbReference type="Gene3D" id="2.60.40.640">
    <property type="match status" value="1"/>
</dbReference>
<dbReference type="GO" id="GO:0070086">
    <property type="term" value="P:ubiquitin-dependent endocytosis"/>
    <property type="evidence" value="ECO:0007669"/>
    <property type="project" value="TreeGrafter"/>
</dbReference>
<dbReference type="EMBL" id="SGPJ01000021">
    <property type="protein sequence ID" value="THH01547.1"/>
    <property type="molecule type" value="Genomic_DNA"/>
</dbReference>
<dbReference type="PANTHER" id="PTHR11188:SF17">
    <property type="entry name" value="FI21816P1"/>
    <property type="match status" value="1"/>
</dbReference>
<dbReference type="GO" id="GO:0030674">
    <property type="term" value="F:protein-macromolecule adaptor activity"/>
    <property type="evidence" value="ECO:0007669"/>
    <property type="project" value="TreeGrafter"/>
</dbReference>
<dbReference type="GO" id="GO:0005886">
    <property type="term" value="C:plasma membrane"/>
    <property type="evidence" value="ECO:0007669"/>
    <property type="project" value="TreeGrafter"/>
</dbReference>
<dbReference type="GO" id="GO:0031625">
    <property type="term" value="F:ubiquitin protein ligase binding"/>
    <property type="evidence" value="ECO:0007669"/>
    <property type="project" value="TreeGrafter"/>
</dbReference>
<evidence type="ECO:0000313" key="2">
    <source>
        <dbReference type="EMBL" id="THH01547.1"/>
    </source>
</evidence>
<dbReference type="GO" id="GO:0005829">
    <property type="term" value="C:cytosol"/>
    <property type="evidence" value="ECO:0007669"/>
    <property type="project" value="TreeGrafter"/>
</dbReference>
<dbReference type="Proteomes" id="UP000309038">
    <property type="component" value="Unassembled WGS sequence"/>
</dbReference>
<sequence>MLDMVDSQAIKLVFERKLRVAGETLVGEIHLNVIELKKNKIQEVNVKLRGSVFTRIIRQVDQYQFAKTERVELFCDTTTLWRCTTIAHLPLQTHILVLPFQFTLPSNLLPSCHGGGGTVGYSIEVVGVRPGFRLNERIRCSIPVLPPNPRGAKLSRELKAGWAGDWRTIECSKKIRRGIWGDYSHVGMMLKIPSLDALPIFTPIEFALHVVTVSKLMTLKDTPKGEPVFPAPPLTPHFTQFELKRNIHVRARQWEETYKSDQVAVLGGLAPVAPSRGFYDDVQVEGVEKVWLPAAGDETKQQGSWKQEATFRSTFMLTCPPSFTSATMAVAYWMRIEVKFPGIGNNLKGEFPVQVVSSMQPPGAGTWGGPPPELDLPP</sequence>
<dbReference type="Pfam" id="PF00339">
    <property type="entry name" value="Arrestin_N"/>
    <property type="match status" value="1"/>
</dbReference>
<dbReference type="InterPro" id="IPR014752">
    <property type="entry name" value="Arrestin-like_C"/>
</dbReference>
<organism evidence="2 3">
    <name type="scientific">Hermanssonia centrifuga</name>
    <dbReference type="NCBI Taxonomy" id="98765"/>
    <lineage>
        <taxon>Eukaryota</taxon>
        <taxon>Fungi</taxon>
        <taxon>Dikarya</taxon>
        <taxon>Basidiomycota</taxon>
        <taxon>Agaricomycotina</taxon>
        <taxon>Agaricomycetes</taxon>
        <taxon>Polyporales</taxon>
        <taxon>Meruliaceae</taxon>
        <taxon>Hermanssonia</taxon>
    </lineage>
</organism>
<dbReference type="InterPro" id="IPR011021">
    <property type="entry name" value="Arrestin-like_N"/>
</dbReference>
<name>A0A4S4KSZ4_9APHY</name>
<dbReference type="InterPro" id="IPR050357">
    <property type="entry name" value="Arrestin_domain-protein"/>
</dbReference>
<dbReference type="PANTHER" id="PTHR11188">
    <property type="entry name" value="ARRESTIN DOMAIN CONTAINING PROTEIN"/>
    <property type="match status" value="1"/>
</dbReference>
<protein>
    <recommendedName>
        <fullName evidence="1">Arrestin-like N-terminal domain-containing protein</fullName>
    </recommendedName>
</protein>
<comment type="caution">
    <text evidence="2">The sequence shown here is derived from an EMBL/GenBank/DDBJ whole genome shotgun (WGS) entry which is preliminary data.</text>
</comment>
<evidence type="ECO:0000259" key="1">
    <source>
        <dbReference type="Pfam" id="PF00339"/>
    </source>
</evidence>
<evidence type="ECO:0000313" key="3">
    <source>
        <dbReference type="Proteomes" id="UP000309038"/>
    </source>
</evidence>
<reference evidence="2 3" key="1">
    <citation type="submission" date="2019-02" db="EMBL/GenBank/DDBJ databases">
        <title>Genome sequencing of the rare red list fungi Phlebia centrifuga.</title>
        <authorList>
            <person name="Buettner E."/>
            <person name="Kellner H."/>
        </authorList>
    </citation>
    <scope>NUCLEOTIDE SEQUENCE [LARGE SCALE GENOMIC DNA]</scope>
    <source>
        <strain evidence="2 3">DSM 108282</strain>
    </source>
</reference>
<dbReference type="AlphaFoldDB" id="A0A4S4KSZ4"/>
<accession>A0A4S4KSZ4</accession>
<proteinExistence type="predicted"/>
<keyword evidence="3" id="KW-1185">Reference proteome</keyword>
<dbReference type="InterPro" id="IPR014756">
    <property type="entry name" value="Ig_E-set"/>
</dbReference>
<gene>
    <name evidence="2" type="ORF">EW026_g1149</name>
</gene>